<keyword evidence="2" id="KW-0378">Hydrolase</keyword>
<dbReference type="InterPro" id="IPR050662">
    <property type="entry name" value="Sec-metab_biosynth-thioest"/>
</dbReference>
<organism evidence="2 3">
    <name type="scientific">Thermasporomyces composti</name>
    <dbReference type="NCBI Taxonomy" id="696763"/>
    <lineage>
        <taxon>Bacteria</taxon>
        <taxon>Bacillati</taxon>
        <taxon>Actinomycetota</taxon>
        <taxon>Actinomycetes</taxon>
        <taxon>Propionibacteriales</taxon>
        <taxon>Nocardioidaceae</taxon>
        <taxon>Thermasporomyces</taxon>
    </lineage>
</organism>
<dbReference type="CDD" id="cd16278">
    <property type="entry name" value="metallo-hydrolase-like_MBL-fold"/>
    <property type="match status" value="1"/>
</dbReference>
<dbReference type="InterPro" id="IPR001279">
    <property type="entry name" value="Metallo-B-lactamas"/>
</dbReference>
<dbReference type="Gene3D" id="3.60.15.10">
    <property type="entry name" value="Ribonuclease Z/Hydroxyacylglutathione hydrolase-like"/>
    <property type="match status" value="1"/>
</dbReference>
<dbReference type="PANTHER" id="PTHR23131:SF0">
    <property type="entry name" value="ENDORIBONUCLEASE LACTB2"/>
    <property type="match status" value="1"/>
</dbReference>
<accession>A0A3D9V5M2</accession>
<dbReference type="GO" id="GO:0016787">
    <property type="term" value="F:hydrolase activity"/>
    <property type="evidence" value="ECO:0007669"/>
    <property type="project" value="UniProtKB-KW"/>
</dbReference>
<dbReference type="Proteomes" id="UP000256485">
    <property type="component" value="Unassembled WGS sequence"/>
</dbReference>
<dbReference type="Pfam" id="PF00753">
    <property type="entry name" value="Lactamase_B"/>
    <property type="match status" value="1"/>
</dbReference>
<evidence type="ECO:0000313" key="2">
    <source>
        <dbReference type="EMBL" id="REF36827.1"/>
    </source>
</evidence>
<dbReference type="InterPro" id="IPR036866">
    <property type="entry name" value="RibonucZ/Hydroxyglut_hydro"/>
</dbReference>
<keyword evidence="3" id="KW-1185">Reference proteome</keyword>
<dbReference type="AlphaFoldDB" id="A0A3D9V5M2"/>
<dbReference type="InterPro" id="IPR036388">
    <property type="entry name" value="WH-like_DNA-bd_sf"/>
</dbReference>
<dbReference type="RefSeq" id="WP_245941073.1">
    <property type="nucleotide sequence ID" value="NZ_QTUC01000001.1"/>
</dbReference>
<reference evidence="2 3" key="1">
    <citation type="submission" date="2018-08" db="EMBL/GenBank/DDBJ databases">
        <title>Sequencing the genomes of 1000 actinobacteria strains.</title>
        <authorList>
            <person name="Klenk H.-P."/>
        </authorList>
    </citation>
    <scope>NUCLEOTIDE SEQUENCE [LARGE SCALE GENOMIC DNA]</scope>
    <source>
        <strain evidence="2 3">DSM 22891</strain>
    </source>
</reference>
<dbReference type="SUPFAM" id="SSF56281">
    <property type="entry name" value="Metallo-hydrolase/oxidoreductase"/>
    <property type="match status" value="1"/>
</dbReference>
<dbReference type="Pfam" id="PF17778">
    <property type="entry name" value="WHD_BLACT"/>
    <property type="match status" value="1"/>
</dbReference>
<sequence length="270" mass="28440">MNGEPGSWAGGGVGDHALCVLAPNPGPMTLEGTNTWVLGAPGATRVVVVDPGPHDERHLHAVLDAVRARGAEVALALVTHGHEDHVAGARRFAELAGCPVRAADAALCVDDDPLVDGETIDVDGLEVEVLATPGHTADSMSFWLLAEGAILTGDTVLGRGTAVVAYPDGALAPYLDSLRRLRALVEAARGMTLLPGHGPPRSDAVDVLDFYLEHRARRLDQVREALAAGARTPAEIVERVYADVDRRLWPAAERTVRAQLDYLSAVASES</sequence>
<evidence type="ECO:0000313" key="3">
    <source>
        <dbReference type="Proteomes" id="UP000256485"/>
    </source>
</evidence>
<gene>
    <name evidence="2" type="ORF">DFJ64_2261</name>
</gene>
<name>A0A3D9V5M2_THECX</name>
<dbReference type="PANTHER" id="PTHR23131">
    <property type="entry name" value="ENDORIBONUCLEASE LACTB2"/>
    <property type="match status" value="1"/>
</dbReference>
<dbReference type="SMART" id="SM00849">
    <property type="entry name" value="Lactamase_B"/>
    <property type="match status" value="1"/>
</dbReference>
<proteinExistence type="predicted"/>
<feature type="domain" description="Metallo-beta-lactamase" evidence="1">
    <location>
        <begin position="32"/>
        <end position="197"/>
    </location>
</feature>
<dbReference type="EMBL" id="QTUC01000001">
    <property type="protein sequence ID" value="REF36827.1"/>
    <property type="molecule type" value="Genomic_DNA"/>
</dbReference>
<protein>
    <submittedName>
        <fullName evidence="2">Glyoxylase-like metal-dependent hydrolase (Beta-lactamase superfamily II)</fullName>
    </submittedName>
</protein>
<dbReference type="Gene3D" id="1.10.10.10">
    <property type="entry name" value="Winged helix-like DNA-binding domain superfamily/Winged helix DNA-binding domain"/>
    <property type="match status" value="1"/>
</dbReference>
<evidence type="ECO:0000259" key="1">
    <source>
        <dbReference type="SMART" id="SM00849"/>
    </source>
</evidence>
<dbReference type="InterPro" id="IPR041516">
    <property type="entry name" value="LACTB2_WH"/>
</dbReference>
<comment type="caution">
    <text evidence="2">The sequence shown here is derived from an EMBL/GenBank/DDBJ whole genome shotgun (WGS) entry which is preliminary data.</text>
</comment>